<evidence type="ECO:0000256" key="2">
    <source>
        <dbReference type="ARBA" id="ARBA00023125"/>
    </source>
</evidence>
<dbReference type="PROSITE" id="PS01124">
    <property type="entry name" value="HTH_ARAC_FAMILY_2"/>
    <property type="match status" value="1"/>
</dbReference>
<keyword evidence="1" id="KW-0805">Transcription regulation</keyword>
<dbReference type="Pfam" id="PF12833">
    <property type="entry name" value="HTH_18"/>
    <property type="match status" value="1"/>
</dbReference>
<dbReference type="PANTHER" id="PTHR43280:SF32">
    <property type="entry name" value="TRANSCRIPTIONAL REGULATORY PROTEIN"/>
    <property type="match status" value="1"/>
</dbReference>
<reference evidence="5" key="1">
    <citation type="submission" date="2016-04" db="EMBL/GenBank/DDBJ databases">
        <authorList>
            <person name="Evans L.H."/>
            <person name="Alamgir A."/>
            <person name="Owens N."/>
            <person name="Weber N.D."/>
            <person name="Virtaneva K."/>
            <person name="Barbian K."/>
            <person name="Babar A."/>
            <person name="Rosenke K."/>
        </authorList>
    </citation>
    <scope>NUCLEOTIDE SEQUENCE</scope>
    <source>
        <strain evidence="5">86-1</strain>
    </source>
</reference>
<dbReference type="InterPro" id="IPR009057">
    <property type="entry name" value="Homeodomain-like_sf"/>
</dbReference>
<evidence type="ECO:0000259" key="4">
    <source>
        <dbReference type="PROSITE" id="PS01124"/>
    </source>
</evidence>
<evidence type="ECO:0000256" key="1">
    <source>
        <dbReference type="ARBA" id="ARBA00023015"/>
    </source>
</evidence>
<dbReference type="RefSeq" id="WP_291028307.1">
    <property type="nucleotide sequence ID" value="NZ_CALESN010000019.1"/>
</dbReference>
<dbReference type="Gene3D" id="1.10.10.60">
    <property type="entry name" value="Homeodomain-like"/>
    <property type="match status" value="1"/>
</dbReference>
<dbReference type="SMART" id="SM00342">
    <property type="entry name" value="HTH_ARAC"/>
    <property type="match status" value="1"/>
</dbReference>
<evidence type="ECO:0000313" key="5">
    <source>
        <dbReference type="EMBL" id="SBW00367.1"/>
    </source>
</evidence>
<keyword evidence="2" id="KW-0238">DNA-binding</keyword>
<accession>A0A212JLR2</accession>
<dbReference type="PANTHER" id="PTHR43280">
    <property type="entry name" value="ARAC-FAMILY TRANSCRIPTIONAL REGULATOR"/>
    <property type="match status" value="1"/>
</dbReference>
<evidence type="ECO:0000256" key="3">
    <source>
        <dbReference type="ARBA" id="ARBA00023163"/>
    </source>
</evidence>
<feature type="domain" description="HTH araC/xylS-type" evidence="4">
    <location>
        <begin position="190"/>
        <end position="300"/>
    </location>
</feature>
<proteinExistence type="predicted"/>
<dbReference type="GO" id="GO:0003700">
    <property type="term" value="F:DNA-binding transcription factor activity"/>
    <property type="evidence" value="ECO:0007669"/>
    <property type="project" value="InterPro"/>
</dbReference>
<protein>
    <recommendedName>
        <fullName evidence="4">HTH araC/xylS-type domain-containing protein</fullName>
    </recommendedName>
</protein>
<keyword evidence="3" id="KW-0804">Transcription</keyword>
<dbReference type="AlphaFoldDB" id="A0A212JLR2"/>
<dbReference type="GO" id="GO:0043565">
    <property type="term" value="F:sequence-specific DNA binding"/>
    <property type="evidence" value="ECO:0007669"/>
    <property type="project" value="InterPro"/>
</dbReference>
<organism evidence="5">
    <name type="scientific">uncultured Dysgonomonas sp</name>
    <dbReference type="NCBI Taxonomy" id="206096"/>
    <lineage>
        <taxon>Bacteria</taxon>
        <taxon>Pseudomonadati</taxon>
        <taxon>Bacteroidota</taxon>
        <taxon>Bacteroidia</taxon>
        <taxon>Bacteroidales</taxon>
        <taxon>Dysgonomonadaceae</taxon>
        <taxon>Dysgonomonas</taxon>
        <taxon>environmental samples</taxon>
    </lineage>
</organism>
<name>A0A212JLR2_9BACT</name>
<dbReference type="InterPro" id="IPR018060">
    <property type="entry name" value="HTH_AraC"/>
</dbReference>
<sequence length="302" mass="34933">MEKALSLADFYRIKLGILPSEIIGKIGQFNVFSLGDYIQPDHTIPYSRKDYYKISLISGSNTVHYADKTLVVENNMLLFANPQVPYNWEPLSLDKTGAFCVFTEDFFKGYGDFKAYPLFQPHGIPILDLNDEEFRQVRTIYDKMFREITSDYVYKYDVLRNLVTELIHTALKMRPAIMQPVGHKESHASDRITSLFLELLERQFPIESTMQSIRLHSPSDYAQQLNIHVNHLNKVLKEVTGKTTKLLISERIALEARALLKHTNWTINEIAFCLGFEDPSHFIKFFKKSEQATPKVFRKNAG</sequence>
<dbReference type="SUPFAM" id="SSF46689">
    <property type="entry name" value="Homeodomain-like"/>
    <property type="match status" value="1"/>
</dbReference>
<dbReference type="EMBL" id="FLUM01000002">
    <property type="protein sequence ID" value="SBW00367.1"/>
    <property type="molecule type" value="Genomic_DNA"/>
</dbReference>
<gene>
    <name evidence="5" type="ORF">KL86DYS1_20173</name>
</gene>